<dbReference type="PANTHER" id="PTHR30134">
    <property type="entry name" value="HYDROGENASE PROTEIN ASSEMBLY PROTEIN, NICKEL CHAPERONE"/>
    <property type="match status" value="1"/>
</dbReference>
<feature type="domain" description="CobW/HypB/UreG nucleotide-binding" evidence="1">
    <location>
        <begin position="4"/>
        <end position="164"/>
    </location>
</feature>
<dbReference type="Proteomes" id="UP000184465">
    <property type="component" value="Unassembled WGS sequence"/>
</dbReference>
<keyword evidence="3" id="KW-1185">Reference proteome</keyword>
<dbReference type="GO" id="GO:0016151">
    <property type="term" value="F:nickel cation binding"/>
    <property type="evidence" value="ECO:0007669"/>
    <property type="project" value="InterPro"/>
</dbReference>
<dbReference type="InterPro" id="IPR004392">
    <property type="entry name" value="Hyd_mat_HypB"/>
</dbReference>
<sequence length="236" mass="25812">MKIVITAGAPASGKTSILFKTIRYLKGLNVKVAVAKLDCLKSHDQKVYEALNIPVITGLSQNLCPDHFLAINIIEIFNWAKEKGADYLIVETAGLCNRCAPFIDRALNICVIDCLSSIKVPEKLGPIVTTADIILISKVDMVSQAEREVFVYNLVKLNPNAQILEVNGLSGFGSQKIGNIILNSPDYHTIAGDFLRHSMPSATCSYCVGEIRIGNTYQQGIINKIDFSKGSEFSYV</sequence>
<dbReference type="GO" id="GO:0008270">
    <property type="term" value="F:zinc ion binding"/>
    <property type="evidence" value="ECO:0007669"/>
    <property type="project" value="TreeGrafter"/>
</dbReference>
<dbReference type="PANTHER" id="PTHR30134:SF1">
    <property type="entry name" value="COBW_HYPB_UREG NUCLEOTIDE-BINDING DOMAIN-CONTAINING PROTEIN"/>
    <property type="match status" value="1"/>
</dbReference>
<dbReference type="InterPro" id="IPR027417">
    <property type="entry name" value="P-loop_NTPase"/>
</dbReference>
<dbReference type="RefSeq" id="WP_073149401.1">
    <property type="nucleotide sequence ID" value="NZ_FRAG01000021.1"/>
</dbReference>
<accession>A0A1M6P2E2</accession>
<dbReference type="EMBL" id="FRAG01000021">
    <property type="protein sequence ID" value="SHK02074.1"/>
    <property type="molecule type" value="Genomic_DNA"/>
</dbReference>
<dbReference type="STRING" id="1121301.SAMN02745912_01974"/>
<protein>
    <submittedName>
        <fullName evidence="2">Ni2+-binding GTPase involved in regulation of expression and maturation of urease and hydrogenase</fullName>
    </submittedName>
</protein>
<dbReference type="AlphaFoldDB" id="A0A1M6P2E2"/>
<dbReference type="SUPFAM" id="SSF52540">
    <property type="entry name" value="P-loop containing nucleoside triphosphate hydrolases"/>
    <property type="match status" value="1"/>
</dbReference>
<dbReference type="OrthoDB" id="9777530at2"/>
<dbReference type="GO" id="GO:0051604">
    <property type="term" value="P:protein maturation"/>
    <property type="evidence" value="ECO:0007669"/>
    <property type="project" value="InterPro"/>
</dbReference>
<evidence type="ECO:0000313" key="2">
    <source>
        <dbReference type="EMBL" id="SHK02074.1"/>
    </source>
</evidence>
<evidence type="ECO:0000259" key="1">
    <source>
        <dbReference type="Pfam" id="PF02492"/>
    </source>
</evidence>
<evidence type="ECO:0000313" key="3">
    <source>
        <dbReference type="Proteomes" id="UP000184465"/>
    </source>
</evidence>
<dbReference type="Pfam" id="PF02492">
    <property type="entry name" value="cobW"/>
    <property type="match status" value="1"/>
</dbReference>
<dbReference type="Gene3D" id="3.40.50.300">
    <property type="entry name" value="P-loop containing nucleotide triphosphate hydrolases"/>
    <property type="match status" value="1"/>
</dbReference>
<name>A0A1M6P2E2_PARC5</name>
<reference evidence="2 3" key="1">
    <citation type="submission" date="2016-11" db="EMBL/GenBank/DDBJ databases">
        <authorList>
            <person name="Jaros S."/>
            <person name="Januszkiewicz K."/>
            <person name="Wedrychowicz H."/>
        </authorList>
    </citation>
    <scope>NUCLEOTIDE SEQUENCE [LARGE SCALE GENOMIC DNA]</scope>
    <source>
        <strain evidence="2 3">DSM 15212</strain>
    </source>
</reference>
<proteinExistence type="predicted"/>
<organism evidence="2 3">
    <name type="scientific">Paramaledivibacter caminithermalis (strain DSM 15212 / CIP 107654 / DViRD3)</name>
    <name type="common">Clostridium caminithermale</name>
    <dbReference type="NCBI Taxonomy" id="1121301"/>
    <lineage>
        <taxon>Bacteria</taxon>
        <taxon>Bacillati</taxon>
        <taxon>Bacillota</taxon>
        <taxon>Clostridia</taxon>
        <taxon>Peptostreptococcales</taxon>
        <taxon>Caminicellaceae</taxon>
        <taxon>Paramaledivibacter</taxon>
    </lineage>
</organism>
<dbReference type="GO" id="GO:0003924">
    <property type="term" value="F:GTPase activity"/>
    <property type="evidence" value="ECO:0007669"/>
    <property type="project" value="InterPro"/>
</dbReference>
<dbReference type="InterPro" id="IPR003495">
    <property type="entry name" value="CobW/HypB/UreG_nucleotide-bd"/>
</dbReference>
<gene>
    <name evidence="2" type="ORF">SAMN02745912_01974</name>
</gene>